<name>A0AAV1PXM3_SCOSC</name>
<comment type="caution">
    <text evidence="2">The sequence shown here is derived from an EMBL/GenBank/DDBJ whole genome shotgun (WGS) entry which is preliminary data.</text>
</comment>
<proteinExistence type="predicted"/>
<gene>
    <name evidence="2" type="ORF">FSCOSCO3_A036404</name>
</gene>
<accession>A0AAV1PXM3</accession>
<feature type="compositionally biased region" description="Basic and acidic residues" evidence="1">
    <location>
        <begin position="71"/>
        <end position="94"/>
    </location>
</feature>
<dbReference type="EMBL" id="CAWUFR010000284">
    <property type="protein sequence ID" value="CAK6975091.1"/>
    <property type="molecule type" value="Genomic_DNA"/>
</dbReference>
<feature type="region of interest" description="Disordered" evidence="1">
    <location>
        <begin position="1"/>
        <end position="100"/>
    </location>
</feature>
<evidence type="ECO:0000313" key="3">
    <source>
        <dbReference type="Proteomes" id="UP001314229"/>
    </source>
</evidence>
<dbReference type="Proteomes" id="UP001314229">
    <property type="component" value="Unassembled WGS sequence"/>
</dbReference>
<sequence length="149" mass="16145">MMRWPCHQRLPLRKGKKGGLGDSYPYISAAPRSTDRLPHCTPGPSPSSGGINQDNSLHALNSEPATIHTNIRQDKKGGGRTSGEDNKLVNKGDRGGAFALSPSDDVIDLSLDYLECTFCDDITCQALLSIHFIHGGHESVDAESFYPTH</sequence>
<feature type="compositionally biased region" description="Polar residues" evidence="1">
    <location>
        <begin position="46"/>
        <end position="70"/>
    </location>
</feature>
<dbReference type="AlphaFoldDB" id="A0AAV1PXM3"/>
<reference evidence="2 3" key="1">
    <citation type="submission" date="2024-01" db="EMBL/GenBank/DDBJ databases">
        <authorList>
            <person name="Alioto T."/>
            <person name="Alioto T."/>
            <person name="Gomez Garrido J."/>
        </authorList>
    </citation>
    <scope>NUCLEOTIDE SEQUENCE [LARGE SCALE GENOMIC DNA]</scope>
</reference>
<evidence type="ECO:0000256" key="1">
    <source>
        <dbReference type="SAM" id="MobiDB-lite"/>
    </source>
</evidence>
<keyword evidence="3" id="KW-1185">Reference proteome</keyword>
<organism evidence="2 3">
    <name type="scientific">Scomber scombrus</name>
    <name type="common">Atlantic mackerel</name>
    <name type="synonym">Scomber vernalis</name>
    <dbReference type="NCBI Taxonomy" id="13677"/>
    <lineage>
        <taxon>Eukaryota</taxon>
        <taxon>Metazoa</taxon>
        <taxon>Chordata</taxon>
        <taxon>Craniata</taxon>
        <taxon>Vertebrata</taxon>
        <taxon>Euteleostomi</taxon>
        <taxon>Actinopterygii</taxon>
        <taxon>Neopterygii</taxon>
        <taxon>Teleostei</taxon>
        <taxon>Neoteleostei</taxon>
        <taxon>Acanthomorphata</taxon>
        <taxon>Pelagiaria</taxon>
        <taxon>Scombriformes</taxon>
        <taxon>Scombridae</taxon>
        <taxon>Scomber</taxon>
    </lineage>
</organism>
<evidence type="ECO:0000313" key="2">
    <source>
        <dbReference type="EMBL" id="CAK6975091.1"/>
    </source>
</evidence>
<protein>
    <submittedName>
        <fullName evidence="2">Uncharacterized protein</fullName>
    </submittedName>
</protein>